<gene>
    <name evidence="1" type="ORF">MSPICULIGERA_LOCUS25625</name>
</gene>
<dbReference type="AlphaFoldDB" id="A0AA36DI54"/>
<comment type="caution">
    <text evidence="1">The sequence shown here is derived from an EMBL/GenBank/DDBJ whole genome shotgun (WGS) entry which is preliminary data.</text>
</comment>
<dbReference type="EMBL" id="CATQJA010002710">
    <property type="protein sequence ID" value="CAJ0587670.1"/>
    <property type="molecule type" value="Genomic_DNA"/>
</dbReference>
<name>A0AA36DI54_9BILA</name>
<dbReference type="Proteomes" id="UP001177023">
    <property type="component" value="Unassembled WGS sequence"/>
</dbReference>
<protein>
    <submittedName>
        <fullName evidence="1">Uncharacterized protein</fullName>
    </submittedName>
</protein>
<keyword evidence="2" id="KW-1185">Reference proteome</keyword>
<evidence type="ECO:0000313" key="2">
    <source>
        <dbReference type="Proteomes" id="UP001177023"/>
    </source>
</evidence>
<organism evidence="1 2">
    <name type="scientific">Mesorhabditis spiculigera</name>
    <dbReference type="NCBI Taxonomy" id="96644"/>
    <lineage>
        <taxon>Eukaryota</taxon>
        <taxon>Metazoa</taxon>
        <taxon>Ecdysozoa</taxon>
        <taxon>Nematoda</taxon>
        <taxon>Chromadorea</taxon>
        <taxon>Rhabditida</taxon>
        <taxon>Rhabditina</taxon>
        <taxon>Rhabditomorpha</taxon>
        <taxon>Rhabditoidea</taxon>
        <taxon>Rhabditidae</taxon>
        <taxon>Mesorhabditinae</taxon>
        <taxon>Mesorhabditis</taxon>
    </lineage>
</organism>
<reference evidence="1" key="1">
    <citation type="submission" date="2023-06" db="EMBL/GenBank/DDBJ databases">
        <authorList>
            <person name="Delattre M."/>
        </authorList>
    </citation>
    <scope>NUCLEOTIDE SEQUENCE</scope>
    <source>
        <strain evidence="1">AF72</strain>
    </source>
</reference>
<proteinExistence type="predicted"/>
<sequence length="208" mass="24524">MSFEEKEVSNTNKVPNVWALIRSFIIALVLSNALRGFLPTKPLYTPKVFEALVVNDAFPILRKIEKDPIYPFHICILFFGIEYRGEGKDEFDARIFQMLEKRMELIELAARLQYRSLRKLMKIDQYLALCLLAFNAGFSPQPQKPPNRTKLFEALLLDFVFRLNRQILQKLTDWEECFNHIFDPDFQYDSDEDVQDDEDDDLEDFVNV</sequence>
<accession>A0AA36DI54</accession>
<feature type="non-terminal residue" evidence="1">
    <location>
        <position position="208"/>
    </location>
</feature>
<evidence type="ECO:0000313" key="1">
    <source>
        <dbReference type="EMBL" id="CAJ0587670.1"/>
    </source>
</evidence>